<keyword evidence="2" id="KW-1185">Reference proteome</keyword>
<gene>
    <name evidence="1" type="ORF">E2C01_011631</name>
</gene>
<accession>A0A5B7DBY5</accession>
<proteinExistence type="predicted"/>
<reference evidence="1 2" key="1">
    <citation type="submission" date="2019-05" db="EMBL/GenBank/DDBJ databases">
        <title>Another draft genome of Portunus trituberculatus and its Hox gene families provides insights of decapod evolution.</title>
        <authorList>
            <person name="Jeong J.-H."/>
            <person name="Song I."/>
            <person name="Kim S."/>
            <person name="Choi T."/>
            <person name="Kim D."/>
            <person name="Ryu S."/>
            <person name="Kim W."/>
        </authorList>
    </citation>
    <scope>NUCLEOTIDE SEQUENCE [LARGE SCALE GENOMIC DNA]</scope>
    <source>
        <tissue evidence="1">Muscle</tissue>
    </source>
</reference>
<comment type="caution">
    <text evidence="1">The sequence shown here is derived from an EMBL/GenBank/DDBJ whole genome shotgun (WGS) entry which is preliminary data.</text>
</comment>
<dbReference type="EMBL" id="VSRR010000707">
    <property type="protein sequence ID" value="MPC18737.1"/>
    <property type="molecule type" value="Genomic_DNA"/>
</dbReference>
<protein>
    <submittedName>
        <fullName evidence="1">Uncharacterized protein</fullName>
    </submittedName>
</protein>
<sequence>MSIKSSNYKPKVKVKMCPSTEGVNIAAVFFVK</sequence>
<dbReference type="Proteomes" id="UP000324222">
    <property type="component" value="Unassembled WGS sequence"/>
</dbReference>
<organism evidence="1 2">
    <name type="scientific">Portunus trituberculatus</name>
    <name type="common">Swimming crab</name>
    <name type="synonym">Neptunus trituberculatus</name>
    <dbReference type="NCBI Taxonomy" id="210409"/>
    <lineage>
        <taxon>Eukaryota</taxon>
        <taxon>Metazoa</taxon>
        <taxon>Ecdysozoa</taxon>
        <taxon>Arthropoda</taxon>
        <taxon>Crustacea</taxon>
        <taxon>Multicrustacea</taxon>
        <taxon>Malacostraca</taxon>
        <taxon>Eumalacostraca</taxon>
        <taxon>Eucarida</taxon>
        <taxon>Decapoda</taxon>
        <taxon>Pleocyemata</taxon>
        <taxon>Brachyura</taxon>
        <taxon>Eubrachyura</taxon>
        <taxon>Portunoidea</taxon>
        <taxon>Portunidae</taxon>
        <taxon>Portuninae</taxon>
        <taxon>Portunus</taxon>
    </lineage>
</organism>
<dbReference type="AlphaFoldDB" id="A0A5B7DBY5"/>
<evidence type="ECO:0000313" key="2">
    <source>
        <dbReference type="Proteomes" id="UP000324222"/>
    </source>
</evidence>
<evidence type="ECO:0000313" key="1">
    <source>
        <dbReference type="EMBL" id="MPC18737.1"/>
    </source>
</evidence>
<name>A0A5B7DBY5_PORTR</name>